<organism evidence="1 2">
    <name type="scientific">Planoprotostelium fungivorum</name>
    <dbReference type="NCBI Taxonomy" id="1890364"/>
    <lineage>
        <taxon>Eukaryota</taxon>
        <taxon>Amoebozoa</taxon>
        <taxon>Evosea</taxon>
        <taxon>Variosea</taxon>
        <taxon>Cavosteliida</taxon>
        <taxon>Cavosteliaceae</taxon>
        <taxon>Planoprotostelium</taxon>
    </lineage>
</organism>
<protein>
    <submittedName>
        <fullName evidence="1">Uncharacterized protein</fullName>
    </submittedName>
</protein>
<dbReference type="InParanoid" id="A0A2P6NAY3"/>
<dbReference type="Proteomes" id="UP000241769">
    <property type="component" value="Unassembled WGS sequence"/>
</dbReference>
<accession>A0A2P6NAY3</accession>
<gene>
    <name evidence="1" type="ORF">PROFUN_01948</name>
</gene>
<dbReference type="AlphaFoldDB" id="A0A2P6NAY3"/>
<proteinExistence type="predicted"/>
<evidence type="ECO:0000313" key="2">
    <source>
        <dbReference type="Proteomes" id="UP000241769"/>
    </source>
</evidence>
<reference evidence="1 2" key="1">
    <citation type="journal article" date="2018" name="Genome Biol. Evol.">
        <title>Multiple Roots of Fruiting Body Formation in Amoebozoa.</title>
        <authorList>
            <person name="Hillmann F."/>
            <person name="Forbes G."/>
            <person name="Novohradska S."/>
            <person name="Ferling I."/>
            <person name="Riege K."/>
            <person name="Groth M."/>
            <person name="Westermann M."/>
            <person name="Marz M."/>
            <person name="Spaller T."/>
            <person name="Winckler T."/>
            <person name="Schaap P."/>
            <person name="Glockner G."/>
        </authorList>
    </citation>
    <scope>NUCLEOTIDE SEQUENCE [LARGE SCALE GENOMIC DNA]</scope>
    <source>
        <strain evidence="1 2">Jena</strain>
    </source>
</reference>
<keyword evidence="2" id="KW-1185">Reference proteome</keyword>
<dbReference type="EMBL" id="MDYQ01000129">
    <property type="protein sequence ID" value="PRP81114.1"/>
    <property type="molecule type" value="Genomic_DNA"/>
</dbReference>
<name>A0A2P6NAY3_9EUKA</name>
<evidence type="ECO:0000313" key="1">
    <source>
        <dbReference type="EMBL" id="PRP81114.1"/>
    </source>
</evidence>
<sequence>MALQKAEDGIYQGKQTSDDDLITKSSSEKEFFKLMVNSGFGKML</sequence>
<comment type="caution">
    <text evidence="1">The sequence shown here is derived from an EMBL/GenBank/DDBJ whole genome shotgun (WGS) entry which is preliminary data.</text>
</comment>